<dbReference type="PROSITE" id="PS00163">
    <property type="entry name" value="FUMARATE_LYASES"/>
    <property type="match status" value="1"/>
</dbReference>
<comment type="caution">
    <text evidence="4">The sequence shown here is derived from an EMBL/GenBank/DDBJ whole genome shotgun (WGS) entry which is preliminary data.</text>
</comment>
<keyword evidence="1 4" id="KW-0456">Lyase</keyword>
<feature type="domain" description="Fumarate lyase N-terminal" evidence="2">
    <location>
        <begin position="27"/>
        <end position="352"/>
    </location>
</feature>
<dbReference type="InterPro" id="IPR008948">
    <property type="entry name" value="L-Aspartase-like"/>
</dbReference>
<dbReference type="PANTHER" id="PTHR42696">
    <property type="entry name" value="ASPARTATE AMMONIA-LYASE"/>
    <property type="match status" value="1"/>
</dbReference>
<evidence type="ECO:0000256" key="1">
    <source>
        <dbReference type="ARBA" id="ARBA00023239"/>
    </source>
</evidence>
<dbReference type="GO" id="GO:0005829">
    <property type="term" value="C:cytosol"/>
    <property type="evidence" value="ECO:0007669"/>
    <property type="project" value="TreeGrafter"/>
</dbReference>
<proteinExistence type="predicted"/>
<dbReference type="InterPro" id="IPR020557">
    <property type="entry name" value="Fumarate_lyase_CS"/>
</dbReference>
<dbReference type="NCBIfam" id="NF008909">
    <property type="entry name" value="PRK12273.1"/>
    <property type="match status" value="1"/>
</dbReference>
<organism evidence="4 5">
    <name type="scientific">Rhodocyclus tenuis</name>
    <name type="common">Rhodospirillum tenue</name>
    <dbReference type="NCBI Taxonomy" id="1066"/>
    <lineage>
        <taxon>Bacteria</taxon>
        <taxon>Pseudomonadati</taxon>
        <taxon>Pseudomonadota</taxon>
        <taxon>Betaproteobacteria</taxon>
        <taxon>Rhodocyclales</taxon>
        <taxon>Rhodocyclaceae</taxon>
        <taxon>Rhodocyclus</taxon>
    </lineage>
</organism>
<dbReference type="PRINTS" id="PR00149">
    <property type="entry name" value="FUMRATELYASE"/>
</dbReference>
<protein>
    <submittedName>
        <fullName evidence="4">Aspartate ammonia-lyase</fullName>
        <ecNumber evidence="4">4.3.1.1</ecNumber>
    </submittedName>
</protein>
<accession>A0A840G878</accession>
<gene>
    <name evidence="4" type="ORF">GGD90_001995</name>
</gene>
<keyword evidence="5" id="KW-1185">Reference proteome</keyword>
<dbReference type="Gene3D" id="1.20.200.10">
    <property type="entry name" value="Fumarase/aspartase (Central domain)"/>
    <property type="match status" value="1"/>
</dbReference>
<dbReference type="PANTHER" id="PTHR42696:SF2">
    <property type="entry name" value="ASPARTATE AMMONIA-LYASE"/>
    <property type="match status" value="1"/>
</dbReference>
<reference evidence="4 5" key="1">
    <citation type="submission" date="2020-08" db="EMBL/GenBank/DDBJ databases">
        <title>Genome sequencing of Purple Non-Sulfur Bacteria from various extreme environments.</title>
        <authorList>
            <person name="Mayer M."/>
        </authorList>
    </citation>
    <scope>NUCLEOTIDE SEQUENCE [LARGE SCALE GENOMIC DNA]</scope>
    <source>
        <strain evidence="4 5">2761</strain>
    </source>
</reference>
<dbReference type="Pfam" id="PF00206">
    <property type="entry name" value="Lyase_1"/>
    <property type="match status" value="1"/>
</dbReference>
<evidence type="ECO:0000313" key="4">
    <source>
        <dbReference type="EMBL" id="MBB4247621.1"/>
    </source>
</evidence>
<dbReference type="Proteomes" id="UP000587070">
    <property type="component" value="Unassembled WGS sequence"/>
</dbReference>
<dbReference type="EMBL" id="JACIGE010000006">
    <property type="protein sequence ID" value="MBB4247621.1"/>
    <property type="molecule type" value="Genomic_DNA"/>
</dbReference>
<dbReference type="GO" id="GO:0006531">
    <property type="term" value="P:aspartate metabolic process"/>
    <property type="evidence" value="ECO:0007669"/>
    <property type="project" value="TreeGrafter"/>
</dbReference>
<dbReference type="Pfam" id="PF10415">
    <property type="entry name" value="FumaraseC_C"/>
    <property type="match status" value="1"/>
</dbReference>
<dbReference type="GO" id="GO:0008797">
    <property type="term" value="F:aspartate ammonia-lyase activity"/>
    <property type="evidence" value="ECO:0007669"/>
    <property type="project" value="UniProtKB-EC"/>
</dbReference>
<dbReference type="RefSeq" id="WP_228273710.1">
    <property type="nucleotide sequence ID" value="NZ_JACIGE010000006.1"/>
</dbReference>
<dbReference type="InterPro" id="IPR024083">
    <property type="entry name" value="Fumarase/histidase_N"/>
</dbReference>
<dbReference type="AlphaFoldDB" id="A0A840G878"/>
<evidence type="ECO:0000259" key="2">
    <source>
        <dbReference type="Pfam" id="PF00206"/>
    </source>
</evidence>
<dbReference type="SUPFAM" id="SSF48557">
    <property type="entry name" value="L-aspartase-like"/>
    <property type="match status" value="1"/>
</dbReference>
<dbReference type="GO" id="GO:0006099">
    <property type="term" value="P:tricarboxylic acid cycle"/>
    <property type="evidence" value="ECO:0007669"/>
    <property type="project" value="InterPro"/>
</dbReference>
<name>A0A840G878_RHOTE</name>
<dbReference type="EC" id="4.3.1.1" evidence="4"/>
<dbReference type="Gene3D" id="1.10.40.30">
    <property type="entry name" value="Fumarase/aspartase (C-terminal domain)"/>
    <property type="match status" value="1"/>
</dbReference>
<sequence length="480" mass="50278">MTSIADATAVPAGQRRESDALGSRLLPADCLYGIHTLRALENFALAGRPVRRPLVHAYGLVKLAAVRTIGALDGWRETSERADAIERACHELAAGLLDEHVPVDALQGGAGTSLNMNVNEVIANRALQLVGAAPGDYALISPLDDVNRWQSTNDTFPTALRLAAIREIGRLENALVRLQESFQAQEKRLEPVVKVGRTQLQDAVLITLGREMGAYAEAISRDRWRVAKCVERLRTVNLGGTAIGTGLGTPRAYIFRVVDTLRELSGIGLARADNLVEATQNADAFVEVSGILKAGAVNLLKICGDLRLLSSGPDAGFGEIRLPARQAGSSIMPGKVNPVIPEAVTQAALQVCANDQAITSAAAMGSLELNPFLPLIADCLLGSIDLLASACDMLARLCVDGIDADAERCRQSVLGATASATALLPLVGYTAAGELAAAASASGRSLRDVAIASGLVSGEAYDSLISPEAVCRLGSPDITP</sequence>
<dbReference type="Gene3D" id="1.10.275.10">
    <property type="entry name" value="Fumarase/aspartase (N-terminal domain)"/>
    <property type="match status" value="1"/>
</dbReference>
<feature type="domain" description="Fumarase C C-terminal" evidence="3">
    <location>
        <begin position="420"/>
        <end position="470"/>
    </location>
</feature>
<dbReference type="InterPro" id="IPR051546">
    <property type="entry name" value="Aspartate_Ammonia-Lyase"/>
</dbReference>
<dbReference type="FunFam" id="1.20.200.10:FF:000001">
    <property type="entry name" value="Fumarate hydratase, mitochondrial"/>
    <property type="match status" value="1"/>
</dbReference>
<dbReference type="InterPro" id="IPR000362">
    <property type="entry name" value="Fumarate_lyase_fam"/>
</dbReference>
<evidence type="ECO:0000259" key="3">
    <source>
        <dbReference type="Pfam" id="PF10415"/>
    </source>
</evidence>
<dbReference type="InterPro" id="IPR018951">
    <property type="entry name" value="Fumarase_C_C"/>
</dbReference>
<dbReference type="InterPro" id="IPR022761">
    <property type="entry name" value="Fumarate_lyase_N"/>
</dbReference>
<evidence type="ECO:0000313" key="5">
    <source>
        <dbReference type="Proteomes" id="UP000587070"/>
    </source>
</evidence>